<keyword evidence="2" id="KW-1185">Reference proteome</keyword>
<reference evidence="2" key="1">
    <citation type="journal article" date="2019" name="Int. J. Syst. Evol. Microbiol.">
        <title>The Global Catalogue of Microorganisms (GCM) 10K type strain sequencing project: providing services to taxonomists for standard genome sequencing and annotation.</title>
        <authorList>
            <consortium name="The Broad Institute Genomics Platform"/>
            <consortium name="The Broad Institute Genome Sequencing Center for Infectious Disease"/>
            <person name="Wu L."/>
            <person name="Ma J."/>
        </authorList>
    </citation>
    <scope>NUCLEOTIDE SEQUENCE [LARGE SCALE GENOMIC DNA]</scope>
    <source>
        <strain evidence="2">JCM 17106</strain>
    </source>
</reference>
<gene>
    <name evidence="1" type="ORF">GCM10022393_08580</name>
</gene>
<dbReference type="RefSeq" id="WP_344925071.1">
    <property type="nucleotide sequence ID" value="NZ_BAABCW010000002.1"/>
</dbReference>
<proteinExistence type="predicted"/>
<protein>
    <submittedName>
        <fullName evidence="1">Uncharacterized protein</fullName>
    </submittedName>
</protein>
<evidence type="ECO:0000313" key="1">
    <source>
        <dbReference type="EMBL" id="GAA4111128.1"/>
    </source>
</evidence>
<accession>A0ABP7XD87</accession>
<dbReference type="Proteomes" id="UP001500459">
    <property type="component" value="Unassembled WGS sequence"/>
</dbReference>
<dbReference type="EMBL" id="BAABCW010000002">
    <property type="protein sequence ID" value="GAA4111128.1"/>
    <property type="molecule type" value="Genomic_DNA"/>
</dbReference>
<sequence>MKIRITFTILTLCFLHNLIAQKKVFELVDGFSHRFSSKKESYSLSNQVTNDLVLLFQEGNQIKGLHLDAAYKEVSKFNTESLSSKYKNLLGYNVENSVYSIFFSNTNRSKFGVLEFDFSKKSSTIKILKDFKLKGEVFLEAVNYKNKMFLLTVTKKTSNLNLYSFDKDYNVEKKTVSLAKIKHPKSKNIYRQLQPAADPLNSDFNLFEESEISLKKIEPQNPNVIETTSEVNKLYLIDNQLIFSFDKDDKKTTVAFINLETFETNLTSFDKPASREEGYKKSNSYIFENKIFQVASSNQKMKFTITDISTHEIIKQYAITKEDSITFKNSPIIQEGGGMFPALTENRIREMEKTAKYLRKISSSNLGISVYKVNNEYNIILGGTKEINNVSVDAGGGGFAPGFGGGITITTGNAGSQMVSVGFNPTYYAYNGYSSTKSTYINCLFDENFEHLEGDVQRNVYDNINDFEDTLGKRIKVVNVFIHYNNIHYGFFDADAKAYKIYTFQD</sequence>
<comment type="caution">
    <text evidence="1">The sequence shown here is derived from an EMBL/GenBank/DDBJ whole genome shotgun (WGS) entry which is preliminary data.</text>
</comment>
<evidence type="ECO:0000313" key="2">
    <source>
        <dbReference type="Proteomes" id="UP001500459"/>
    </source>
</evidence>
<name>A0ABP7XD87_9FLAO</name>
<organism evidence="1 2">
    <name type="scientific">Aquimarina addita</name>
    <dbReference type="NCBI Taxonomy" id="870485"/>
    <lineage>
        <taxon>Bacteria</taxon>
        <taxon>Pseudomonadati</taxon>
        <taxon>Bacteroidota</taxon>
        <taxon>Flavobacteriia</taxon>
        <taxon>Flavobacteriales</taxon>
        <taxon>Flavobacteriaceae</taxon>
        <taxon>Aquimarina</taxon>
    </lineage>
</organism>